<keyword evidence="4" id="KW-0067">ATP-binding</keyword>
<dbReference type="Pfam" id="PF00179">
    <property type="entry name" value="UQ_con"/>
    <property type="match status" value="1"/>
</dbReference>
<dbReference type="GO" id="GO:0005524">
    <property type="term" value="F:ATP binding"/>
    <property type="evidence" value="ECO:0007669"/>
    <property type="project" value="UniProtKB-UniRule"/>
</dbReference>
<dbReference type="Proteomes" id="UP001175271">
    <property type="component" value="Unassembled WGS sequence"/>
</dbReference>
<dbReference type="SUPFAM" id="SSF54495">
    <property type="entry name" value="UBC-like"/>
    <property type="match status" value="1"/>
</dbReference>
<evidence type="ECO:0000313" key="8">
    <source>
        <dbReference type="Proteomes" id="UP001175271"/>
    </source>
</evidence>
<evidence type="ECO:0000256" key="3">
    <source>
        <dbReference type="PROSITE-ProRule" id="PRU10133"/>
    </source>
</evidence>
<dbReference type="PROSITE" id="PS50127">
    <property type="entry name" value="UBC_2"/>
    <property type="match status" value="1"/>
</dbReference>
<evidence type="ECO:0000256" key="1">
    <source>
        <dbReference type="ARBA" id="ARBA00022679"/>
    </source>
</evidence>
<keyword evidence="4" id="KW-0547">Nucleotide-binding</keyword>
<evidence type="ECO:0000256" key="5">
    <source>
        <dbReference type="SAM" id="MobiDB-lite"/>
    </source>
</evidence>
<evidence type="ECO:0000256" key="2">
    <source>
        <dbReference type="ARBA" id="ARBA00022786"/>
    </source>
</evidence>
<dbReference type="InterPro" id="IPR000608">
    <property type="entry name" value="UBC"/>
</dbReference>
<feature type="compositionally biased region" description="Acidic residues" evidence="5">
    <location>
        <begin position="195"/>
        <end position="221"/>
    </location>
</feature>
<keyword evidence="2 4" id="KW-0833">Ubl conjugation pathway</keyword>
<dbReference type="Gene3D" id="3.10.110.10">
    <property type="entry name" value="Ubiquitin Conjugating Enzyme"/>
    <property type="match status" value="1"/>
</dbReference>
<feature type="domain" description="UBC core" evidence="6">
    <location>
        <begin position="4"/>
        <end position="168"/>
    </location>
</feature>
<organism evidence="7 8">
    <name type="scientific">Steinernema hermaphroditum</name>
    <dbReference type="NCBI Taxonomy" id="289476"/>
    <lineage>
        <taxon>Eukaryota</taxon>
        <taxon>Metazoa</taxon>
        <taxon>Ecdysozoa</taxon>
        <taxon>Nematoda</taxon>
        <taxon>Chromadorea</taxon>
        <taxon>Rhabditida</taxon>
        <taxon>Tylenchina</taxon>
        <taxon>Panagrolaimomorpha</taxon>
        <taxon>Strongyloidoidea</taxon>
        <taxon>Steinernematidae</taxon>
        <taxon>Steinernema</taxon>
    </lineage>
</organism>
<name>A0AA39M202_9BILA</name>
<dbReference type="InterPro" id="IPR050113">
    <property type="entry name" value="Ub_conjugating_enzyme"/>
</dbReference>
<reference evidence="7" key="1">
    <citation type="submission" date="2023-06" db="EMBL/GenBank/DDBJ databases">
        <title>Genomic analysis of the entomopathogenic nematode Steinernema hermaphroditum.</title>
        <authorList>
            <person name="Schwarz E.M."/>
            <person name="Heppert J.K."/>
            <person name="Baniya A."/>
            <person name="Schwartz H.T."/>
            <person name="Tan C.-H."/>
            <person name="Antoshechkin I."/>
            <person name="Sternberg P.W."/>
            <person name="Goodrich-Blair H."/>
            <person name="Dillman A.R."/>
        </authorList>
    </citation>
    <scope>NUCLEOTIDE SEQUENCE</scope>
    <source>
        <strain evidence="7">PS9179</strain>
        <tissue evidence="7">Whole animal</tissue>
    </source>
</reference>
<gene>
    <name evidence="7" type="ORF">QR680_013721</name>
</gene>
<dbReference type="PANTHER" id="PTHR24067">
    <property type="entry name" value="UBIQUITIN-CONJUGATING ENZYME E2"/>
    <property type="match status" value="1"/>
</dbReference>
<keyword evidence="1" id="KW-0808">Transferase</keyword>
<comment type="similarity">
    <text evidence="4">Belongs to the ubiquitin-conjugating enzyme family.</text>
</comment>
<dbReference type="GO" id="GO:0032446">
    <property type="term" value="P:protein modification by small protein conjugation"/>
    <property type="evidence" value="ECO:0007669"/>
    <property type="project" value="UniProtKB-ARBA"/>
</dbReference>
<dbReference type="InterPro" id="IPR023313">
    <property type="entry name" value="UBQ-conjugating_AS"/>
</dbReference>
<feature type="region of interest" description="Disordered" evidence="5">
    <location>
        <begin position="190"/>
        <end position="221"/>
    </location>
</feature>
<evidence type="ECO:0000256" key="4">
    <source>
        <dbReference type="RuleBase" id="RU362109"/>
    </source>
</evidence>
<feature type="active site" description="Glycyl thioester intermediate" evidence="3">
    <location>
        <position position="88"/>
    </location>
</feature>
<keyword evidence="8" id="KW-1185">Reference proteome</keyword>
<dbReference type="AlphaFoldDB" id="A0AA39M202"/>
<sequence length="221" mass="24837">MASSAVQFLAKELRSLLNSPIEGFTVEASEDNLLKWKVGIFGPPGTIYEGGYFKANLNFPANYPYEPPTMRFTSPLFHPNIFESGSICISILHPPVDDPQNDQEDISERWNPTQSVRTVLLSVISLLNEPNTSSPANVEASRSYKAWKAGQSTDYERTVKQQVAQSKKQAEMDGIIVPTSLEDYCMKEGQQVEEGYTDADFYDNGDENYGDDYYSDEEDEE</sequence>
<dbReference type="PROSITE" id="PS00183">
    <property type="entry name" value="UBC_1"/>
    <property type="match status" value="1"/>
</dbReference>
<evidence type="ECO:0000259" key="6">
    <source>
        <dbReference type="PROSITE" id="PS50127"/>
    </source>
</evidence>
<protein>
    <recommendedName>
        <fullName evidence="6">UBC core domain-containing protein</fullName>
    </recommendedName>
</protein>
<dbReference type="InterPro" id="IPR016135">
    <property type="entry name" value="UBQ-conjugating_enzyme/RWD"/>
</dbReference>
<accession>A0AA39M202</accession>
<dbReference type="GO" id="GO:0016740">
    <property type="term" value="F:transferase activity"/>
    <property type="evidence" value="ECO:0007669"/>
    <property type="project" value="UniProtKB-KW"/>
</dbReference>
<dbReference type="EMBL" id="JAUCMV010000002">
    <property type="protein sequence ID" value="KAK0418696.1"/>
    <property type="molecule type" value="Genomic_DNA"/>
</dbReference>
<dbReference type="SMART" id="SM00212">
    <property type="entry name" value="UBCc"/>
    <property type="match status" value="1"/>
</dbReference>
<proteinExistence type="inferred from homology"/>
<comment type="caution">
    <text evidence="7">The sequence shown here is derived from an EMBL/GenBank/DDBJ whole genome shotgun (WGS) entry which is preliminary data.</text>
</comment>
<dbReference type="FunFam" id="3.10.110.10:FF:000051">
    <property type="entry name" value="ubiquitin-conjugating enzyme E2 R2-like"/>
    <property type="match status" value="1"/>
</dbReference>
<evidence type="ECO:0000313" key="7">
    <source>
        <dbReference type="EMBL" id="KAK0418696.1"/>
    </source>
</evidence>